<comment type="caution">
    <text evidence="2">The sequence shown here is derived from an EMBL/GenBank/DDBJ whole genome shotgun (WGS) entry which is preliminary data.</text>
</comment>
<evidence type="ECO:0000313" key="3">
    <source>
        <dbReference type="Proteomes" id="UP000253529"/>
    </source>
</evidence>
<keyword evidence="1" id="KW-1133">Transmembrane helix</keyword>
<evidence type="ECO:0000313" key="2">
    <source>
        <dbReference type="EMBL" id="RBP03785.1"/>
    </source>
</evidence>
<protein>
    <submittedName>
        <fullName evidence="2">Uncharacterized protein</fullName>
    </submittedName>
</protein>
<name>A0A366EQM6_9HYPH</name>
<dbReference type="Proteomes" id="UP000253529">
    <property type="component" value="Unassembled WGS sequence"/>
</dbReference>
<keyword evidence="3" id="KW-1185">Reference proteome</keyword>
<keyword evidence="1" id="KW-0472">Membrane</keyword>
<proteinExistence type="predicted"/>
<dbReference type="AlphaFoldDB" id="A0A366EQM6"/>
<accession>A0A366EQM6</accession>
<dbReference type="RefSeq" id="WP_113892501.1">
    <property type="nucleotide sequence ID" value="NZ_QNRK01000042.1"/>
</dbReference>
<keyword evidence="1" id="KW-0812">Transmembrane</keyword>
<feature type="transmembrane region" description="Helical" evidence="1">
    <location>
        <begin position="20"/>
        <end position="37"/>
    </location>
</feature>
<reference evidence="2 3" key="1">
    <citation type="submission" date="2018-06" db="EMBL/GenBank/DDBJ databases">
        <title>Genomic Encyclopedia of Type Strains, Phase IV (KMG-IV): sequencing the most valuable type-strain genomes for metagenomic binning, comparative biology and taxonomic classification.</title>
        <authorList>
            <person name="Goeker M."/>
        </authorList>
    </citation>
    <scope>NUCLEOTIDE SEQUENCE [LARGE SCALE GENOMIC DNA]</scope>
    <source>
        <strain evidence="2 3">DSM 24875</strain>
    </source>
</reference>
<sequence>MEPGPDDVTTVTGWLHYWEHFIMWGVGVAAGVSAMVFRRARAEGAEAAKASVHAAAVENLAARVQAIESGHRACMPAVAAADALRARVEALESRERLAGEKVAALAATMAAVQTAVERIEGRIDDGFASVGAALAQIAAGRAHA</sequence>
<dbReference type="EMBL" id="QNRK01000042">
    <property type="protein sequence ID" value="RBP03785.1"/>
    <property type="molecule type" value="Genomic_DNA"/>
</dbReference>
<organism evidence="2 3">
    <name type="scientific">Roseiarcus fermentans</name>
    <dbReference type="NCBI Taxonomy" id="1473586"/>
    <lineage>
        <taxon>Bacteria</taxon>
        <taxon>Pseudomonadati</taxon>
        <taxon>Pseudomonadota</taxon>
        <taxon>Alphaproteobacteria</taxon>
        <taxon>Hyphomicrobiales</taxon>
        <taxon>Roseiarcaceae</taxon>
        <taxon>Roseiarcus</taxon>
    </lineage>
</organism>
<evidence type="ECO:0000256" key="1">
    <source>
        <dbReference type="SAM" id="Phobius"/>
    </source>
</evidence>
<gene>
    <name evidence="2" type="ORF">DFR50_14233</name>
</gene>